<reference evidence="3 4" key="1">
    <citation type="submission" date="2018-07" db="EMBL/GenBank/DDBJ databases">
        <title>Dyella monticola sp. nov. and Dyella psychrodurans sp. nov. isolated from monsoon evergreen broad-leaved forest soil of Dinghu Mountain, China.</title>
        <authorList>
            <person name="Gao Z."/>
            <person name="Qiu L."/>
        </authorList>
    </citation>
    <scope>NUCLEOTIDE SEQUENCE [LARGE SCALE GENOMIC DNA]</scope>
    <source>
        <strain evidence="3 4">4G-K06</strain>
    </source>
</reference>
<gene>
    <name evidence="3" type="ORF">DWU98_12530</name>
</gene>
<dbReference type="EMBL" id="QRBE01000007">
    <property type="protein sequence ID" value="RDS80777.1"/>
    <property type="molecule type" value="Genomic_DNA"/>
</dbReference>
<dbReference type="Pfam" id="PF00072">
    <property type="entry name" value="Response_reg"/>
    <property type="match status" value="1"/>
</dbReference>
<keyword evidence="4" id="KW-1185">Reference proteome</keyword>
<sequence length="143" mass="16470">MIHAREYRMPRTTEAVMHVLVVESDPDTRELLHYALANEGYDVSQAHSVSDALRLSRIHPDIDVVVVDMHHCRRPSSMEVAQQIRRRLRHGQYVLASGEWDALEGTCQDDTTVLRKPYGKTELLRAIGRCLLRRGRATTRRRA</sequence>
<keyword evidence="3" id="KW-0238">DNA-binding</keyword>
<dbReference type="InterPro" id="IPR011006">
    <property type="entry name" value="CheY-like_superfamily"/>
</dbReference>
<feature type="modified residue" description="4-aspartylphosphate" evidence="1">
    <location>
        <position position="68"/>
    </location>
</feature>
<evidence type="ECO:0000313" key="3">
    <source>
        <dbReference type="EMBL" id="RDS80777.1"/>
    </source>
</evidence>
<name>A0A370WXM1_9GAMM</name>
<protein>
    <submittedName>
        <fullName evidence="3">DNA-binding response regulator</fullName>
    </submittedName>
</protein>
<dbReference type="GO" id="GO:0000160">
    <property type="term" value="P:phosphorelay signal transduction system"/>
    <property type="evidence" value="ECO:0007669"/>
    <property type="project" value="InterPro"/>
</dbReference>
<dbReference type="Gene3D" id="3.40.50.2300">
    <property type="match status" value="1"/>
</dbReference>
<evidence type="ECO:0000259" key="2">
    <source>
        <dbReference type="PROSITE" id="PS50110"/>
    </source>
</evidence>
<proteinExistence type="predicted"/>
<dbReference type="GO" id="GO:0003677">
    <property type="term" value="F:DNA binding"/>
    <property type="evidence" value="ECO:0007669"/>
    <property type="project" value="UniProtKB-KW"/>
</dbReference>
<evidence type="ECO:0000313" key="4">
    <source>
        <dbReference type="Proteomes" id="UP000254258"/>
    </source>
</evidence>
<dbReference type="InterPro" id="IPR001789">
    <property type="entry name" value="Sig_transdc_resp-reg_receiver"/>
</dbReference>
<feature type="domain" description="Response regulatory" evidence="2">
    <location>
        <begin position="18"/>
        <end position="131"/>
    </location>
</feature>
<evidence type="ECO:0000256" key="1">
    <source>
        <dbReference type="PROSITE-ProRule" id="PRU00169"/>
    </source>
</evidence>
<dbReference type="Proteomes" id="UP000254258">
    <property type="component" value="Unassembled WGS sequence"/>
</dbReference>
<dbReference type="SUPFAM" id="SSF52172">
    <property type="entry name" value="CheY-like"/>
    <property type="match status" value="1"/>
</dbReference>
<organism evidence="3 4">
    <name type="scientific">Dyella monticola</name>
    <dbReference type="NCBI Taxonomy" id="1927958"/>
    <lineage>
        <taxon>Bacteria</taxon>
        <taxon>Pseudomonadati</taxon>
        <taxon>Pseudomonadota</taxon>
        <taxon>Gammaproteobacteria</taxon>
        <taxon>Lysobacterales</taxon>
        <taxon>Rhodanobacteraceae</taxon>
        <taxon>Dyella</taxon>
    </lineage>
</organism>
<dbReference type="PROSITE" id="PS50110">
    <property type="entry name" value="RESPONSE_REGULATORY"/>
    <property type="match status" value="1"/>
</dbReference>
<comment type="caution">
    <text evidence="3">The sequence shown here is derived from an EMBL/GenBank/DDBJ whole genome shotgun (WGS) entry which is preliminary data.</text>
</comment>
<accession>A0A370WXM1</accession>
<dbReference type="SMART" id="SM00448">
    <property type="entry name" value="REC"/>
    <property type="match status" value="1"/>
</dbReference>
<keyword evidence="1" id="KW-0597">Phosphoprotein</keyword>
<dbReference type="AlphaFoldDB" id="A0A370WXM1"/>